<dbReference type="KEGG" id="min:Minf_0439"/>
<dbReference type="EMBL" id="CP000975">
    <property type="protein sequence ID" value="ACD82497.1"/>
    <property type="molecule type" value="Genomic_DNA"/>
</dbReference>
<name>B3DYX5_METI4</name>
<evidence type="ECO:0000313" key="2">
    <source>
        <dbReference type="Proteomes" id="UP000009149"/>
    </source>
</evidence>
<proteinExistence type="predicted"/>
<evidence type="ECO:0000313" key="1">
    <source>
        <dbReference type="EMBL" id="ACD82497.1"/>
    </source>
</evidence>
<dbReference type="STRING" id="481448.Minf_0439"/>
<dbReference type="HOGENOM" id="CLU_3170115_0_0_0"/>
<dbReference type="AlphaFoldDB" id="B3DYX5"/>
<protein>
    <submittedName>
        <fullName evidence="1">Uncharacterized protein</fullName>
    </submittedName>
</protein>
<gene>
    <name evidence="1" type="ordered locus">Minf_0439</name>
</gene>
<sequence>MSKALLFLIVKNSVPMWFFTYKKLGKILQFKKEVDNGISNSPITLFF</sequence>
<dbReference type="Proteomes" id="UP000009149">
    <property type="component" value="Chromosome"/>
</dbReference>
<organism evidence="1 2">
    <name type="scientific">Methylacidiphilum infernorum (isolate V4)</name>
    <name type="common">Methylokorus infernorum (strain V4)</name>
    <dbReference type="NCBI Taxonomy" id="481448"/>
    <lineage>
        <taxon>Bacteria</taxon>
        <taxon>Pseudomonadati</taxon>
        <taxon>Verrucomicrobiota</taxon>
        <taxon>Methylacidiphilae</taxon>
        <taxon>Methylacidiphilales</taxon>
        <taxon>Methylacidiphilaceae</taxon>
        <taxon>Methylacidiphilum (ex Ratnadevi et al. 2023)</taxon>
    </lineage>
</organism>
<reference evidence="1 2" key="1">
    <citation type="journal article" date="2008" name="Biol. Direct">
        <title>Complete genome sequence of the extremely acidophilic methanotroph isolate V4, Methylacidiphilum infernorum, a representative of the bacterial phylum Verrucomicrobia.</title>
        <authorList>
            <person name="Hou S."/>
            <person name="Makarova K.S."/>
            <person name="Saw J.H."/>
            <person name="Senin P."/>
            <person name="Ly B.V."/>
            <person name="Zhou Z."/>
            <person name="Ren Y."/>
            <person name="Wang J."/>
            <person name="Galperin M.Y."/>
            <person name="Omelchenko M.V."/>
            <person name="Wolf Y.I."/>
            <person name="Yutin N."/>
            <person name="Koonin E.V."/>
            <person name="Stott M.B."/>
            <person name="Mountain B.W."/>
            <person name="Crowe M.A."/>
            <person name="Smirnova A.V."/>
            <person name="Dunfield P.F."/>
            <person name="Feng L."/>
            <person name="Wang L."/>
            <person name="Alam M."/>
        </authorList>
    </citation>
    <scope>NUCLEOTIDE SEQUENCE [LARGE SCALE GENOMIC DNA]</scope>
    <source>
        <strain evidence="2">Isolate V4</strain>
    </source>
</reference>
<accession>B3DYX5</accession>